<accession>N6TIH1</accession>
<dbReference type="EMBL" id="KB740565">
    <property type="protein sequence ID" value="ENN80229.1"/>
    <property type="molecule type" value="Genomic_DNA"/>
</dbReference>
<dbReference type="OrthoDB" id="10037631at2759"/>
<gene>
    <name evidence="1" type="ORF">YQE_03348</name>
</gene>
<dbReference type="OMA" id="CHRDITK"/>
<organism evidence="1">
    <name type="scientific">Dendroctonus ponderosae</name>
    <name type="common">Mountain pine beetle</name>
    <dbReference type="NCBI Taxonomy" id="77166"/>
    <lineage>
        <taxon>Eukaryota</taxon>
        <taxon>Metazoa</taxon>
        <taxon>Ecdysozoa</taxon>
        <taxon>Arthropoda</taxon>
        <taxon>Hexapoda</taxon>
        <taxon>Insecta</taxon>
        <taxon>Pterygota</taxon>
        <taxon>Neoptera</taxon>
        <taxon>Endopterygota</taxon>
        <taxon>Coleoptera</taxon>
        <taxon>Polyphaga</taxon>
        <taxon>Cucujiformia</taxon>
        <taxon>Curculionidae</taxon>
        <taxon>Scolytinae</taxon>
        <taxon>Dendroctonus</taxon>
    </lineage>
</organism>
<sequence length="93" mass="10676">MGPPNLVYDCINLGRRIDVSWPTEYMRCRGGRSYWKDWLPEAGMTGPVVHKWIPCHRDSNKRSHVDRTILLVQIDDKFVPIAESGVQDLGPEV</sequence>
<feature type="non-terminal residue" evidence="1">
    <location>
        <position position="1"/>
    </location>
</feature>
<dbReference type="HOGENOM" id="CLU_2416014_0_0_1"/>
<dbReference type="AlphaFoldDB" id="N6TIH1"/>
<evidence type="ECO:0000313" key="1">
    <source>
        <dbReference type="EMBL" id="ENN80229.1"/>
    </source>
</evidence>
<name>N6TIH1_DENPD</name>
<reference evidence="1" key="1">
    <citation type="journal article" date="2013" name="Genome Biol.">
        <title>Draft genome of the mountain pine beetle, Dendroctonus ponderosae Hopkins, a major forest pest.</title>
        <authorList>
            <person name="Keeling C.I."/>
            <person name="Yuen M.M."/>
            <person name="Liao N.Y."/>
            <person name="Docking T.R."/>
            <person name="Chan S.K."/>
            <person name="Taylor G.A."/>
            <person name="Palmquist D.L."/>
            <person name="Jackman S.D."/>
            <person name="Nguyen A."/>
            <person name="Li M."/>
            <person name="Henderson H."/>
            <person name="Janes J.K."/>
            <person name="Zhao Y."/>
            <person name="Pandoh P."/>
            <person name="Moore R."/>
            <person name="Sperling F.A."/>
            <person name="Huber D.P."/>
            <person name="Birol I."/>
            <person name="Jones S.J."/>
            <person name="Bohlmann J."/>
        </authorList>
    </citation>
    <scope>NUCLEOTIDE SEQUENCE</scope>
</reference>
<proteinExistence type="predicted"/>
<protein>
    <submittedName>
        <fullName evidence="1">Uncharacterized protein</fullName>
    </submittedName>
</protein>